<name>A0ABX0IY16_9FLAO</name>
<protein>
    <recommendedName>
        <fullName evidence="4">HTH cro/C1-type domain-containing protein</fullName>
    </recommendedName>
</protein>
<reference evidence="2" key="1">
    <citation type="submission" date="2019-05" db="EMBL/GenBank/DDBJ databases">
        <authorList>
            <person name="Lianzixin W."/>
        </authorList>
    </citation>
    <scope>NUCLEOTIDE SEQUENCE</scope>
    <source>
        <strain evidence="2">EC11</strain>
    </source>
</reference>
<reference evidence="2" key="2">
    <citation type="submission" date="2020-02" db="EMBL/GenBank/DDBJ databases">
        <title>Flavobacterium profundi sp. nov., isolated from a deep-sea seamount.</title>
        <authorList>
            <person name="Zhang D.-C."/>
        </authorList>
    </citation>
    <scope>NUCLEOTIDE SEQUENCE</scope>
    <source>
        <strain evidence="2">EC11</strain>
    </source>
</reference>
<comment type="caution">
    <text evidence="2">The sequence shown here is derived from an EMBL/GenBank/DDBJ whole genome shotgun (WGS) entry which is preliminary data.</text>
</comment>
<dbReference type="Proteomes" id="UP000817854">
    <property type="component" value="Unassembled WGS sequence"/>
</dbReference>
<accession>A0ABX0IY16</accession>
<evidence type="ECO:0000256" key="1">
    <source>
        <dbReference type="SAM" id="Coils"/>
    </source>
</evidence>
<evidence type="ECO:0000313" key="3">
    <source>
        <dbReference type="Proteomes" id="UP000817854"/>
    </source>
</evidence>
<keyword evidence="3" id="KW-1185">Reference proteome</keyword>
<sequence length="109" mass="12249">METLHVGKLLKDYIDSKKIAKSALARKINKDDSTIAYYQKKASLPVSVLLTLCHALKHNFFQDLANTLPSSYSGSVSESDTKDTTIKQLQEEIKILKAEKEVLLQVLKK</sequence>
<proteinExistence type="predicted"/>
<evidence type="ECO:0000313" key="2">
    <source>
        <dbReference type="EMBL" id="NHN27724.1"/>
    </source>
</evidence>
<evidence type="ECO:0008006" key="4">
    <source>
        <dbReference type="Google" id="ProtNLM"/>
    </source>
</evidence>
<organism evidence="2 3">
    <name type="scientific">Flavobacterium jejuense</name>
    <dbReference type="NCBI Taxonomy" id="1544455"/>
    <lineage>
        <taxon>Bacteria</taxon>
        <taxon>Pseudomonadati</taxon>
        <taxon>Bacteroidota</taxon>
        <taxon>Flavobacteriia</taxon>
        <taxon>Flavobacteriales</taxon>
        <taxon>Flavobacteriaceae</taxon>
        <taxon>Flavobacterium</taxon>
    </lineage>
</organism>
<feature type="coiled-coil region" evidence="1">
    <location>
        <begin position="79"/>
        <end position="106"/>
    </location>
</feature>
<gene>
    <name evidence="2" type="ORF">FIA58_018740</name>
</gene>
<dbReference type="EMBL" id="VEVQ02000017">
    <property type="protein sequence ID" value="NHN27724.1"/>
    <property type="molecule type" value="Genomic_DNA"/>
</dbReference>
<dbReference type="RefSeq" id="WP_140964234.1">
    <property type="nucleotide sequence ID" value="NZ_VEVQ02000017.1"/>
</dbReference>
<keyword evidence="1" id="KW-0175">Coiled coil</keyword>